<keyword evidence="4 8" id="KW-0645">Protease</keyword>
<evidence type="ECO:0000256" key="3">
    <source>
        <dbReference type="ARBA" id="ARBA00024195"/>
    </source>
</evidence>
<evidence type="ECO:0000256" key="5">
    <source>
        <dbReference type="SAM" id="SignalP"/>
    </source>
</evidence>
<dbReference type="Gene3D" id="2.40.10.10">
    <property type="entry name" value="Trypsin-like serine proteases"/>
    <property type="match status" value="1"/>
</dbReference>
<dbReference type="Proteomes" id="UP001652620">
    <property type="component" value="Chromosome 4"/>
</dbReference>
<dbReference type="PANTHER" id="PTHR24252:SF7">
    <property type="entry name" value="HYALIN"/>
    <property type="match status" value="1"/>
</dbReference>
<name>A0ABM3JT26_BACDO</name>
<evidence type="ECO:0000313" key="8">
    <source>
        <dbReference type="RefSeq" id="XP_049312374.1"/>
    </source>
</evidence>
<dbReference type="SMART" id="SM00680">
    <property type="entry name" value="CLIP"/>
    <property type="match status" value="2"/>
</dbReference>
<evidence type="ECO:0000259" key="6">
    <source>
        <dbReference type="PROSITE" id="PS50240"/>
    </source>
</evidence>
<dbReference type="SMART" id="SM00020">
    <property type="entry name" value="Tryp_SPc"/>
    <property type="match status" value="1"/>
</dbReference>
<keyword evidence="4" id="KW-0378">Hydrolase</keyword>
<organism evidence="7 8">
    <name type="scientific">Bactrocera dorsalis</name>
    <name type="common">Oriental fruit fly</name>
    <name type="synonym">Dacus dorsalis</name>
    <dbReference type="NCBI Taxonomy" id="27457"/>
    <lineage>
        <taxon>Eukaryota</taxon>
        <taxon>Metazoa</taxon>
        <taxon>Ecdysozoa</taxon>
        <taxon>Arthropoda</taxon>
        <taxon>Hexapoda</taxon>
        <taxon>Insecta</taxon>
        <taxon>Pterygota</taxon>
        <taxon>Neoptera</taxon>
        <taxon>Endopterygota</taxon>
        <taxon>Diptera</taxon>
        <taxon>Brachycera</taxon>
        <taxon>Muscomorpha</taxon>
        <taxon>Tephritoidea</taxon>
        <taxon>Tephritidae</taxon>
        <taxon>Bactrocera</taxon>
        <taxon>Bactrocera</taxon>
    </lineage>
</organism>
<dbReference type="PANTHER" id="PTHR24252">
    <property type="entry name" value="ACROSIN-RELATED"/>
    <property type="match status" value="1"/>
</dbReference>
<evidence type="ECO:0000256" key="1">
    <source>
        <dbReference type="ARBA" id="ARBA00022729"/>
    </source>
</evidence>
<feature type="domain" description="Peptidase S1" evidence="6">
    <location>
        <begin position="199"/>
        <end position="440"/>
    </location>
</feature>
<evidence type="ECO:0000256" key="4">
    <source>
        <dbReference type="RuleBase" id="RU363034"/>
    </source>
</evidence>
<dbReference type="PRINTS" id="PR00722">
    <property type="entry name" value="CHYMOTRYPSIN"/>
</dbReference>
<gene>
    <name evidence="8" type="primary">LOC105227548</name>
</gene>
<dbReference type="RefSeq" id="XP_049312374.1">
    <property type="nucleotide sequence ID" value="XM_049456417.1"/>
</dbReference>
<dbReference type="InterPro" id="IPR009003">
    <property type="entry name" value="Peptidase_S1_PA"/>
</dbReference>
<dbReference type="GeneID" id="105227548"/>
<dbReference type="InterPro" id="IPR001254">
    <property type="entry name" value="Trypsin_dom"/>
</dbReference>
<dbReference type="Pfam" id="PF00089">
    <property type="entry name" value="Trypsin"/>
    <property type="match status" value="1"/>
</dbReference>
<dbReference type="GO" id="GO:0008233">
    <property type="term" value="F:peptidase activity"/>
    <property type="evidence" value="ECO:0007669"/>
    <property type="project" value="UniProtKB-KW"/>
</dbReference>
<keyword evidence="7" id="KW-1185">Reference proteome</keyword>
<dbReference type="PROSITE" id="PS50240">
    <property type="entry name" value="TRYPSIN_DOM"/>
    <property type="match status" value="1"/>
</dbReference>
<dbReference type="InterPro" id="IPR033116">
    <property type="entry name" value="TRYPSIN_SER"/>
</dbReference>
<reference evidence="8" key="1">
    <citation type="submission" date="2025-08" db="UniProtKB">
        <authorList>
            <consortium name="RefSeq"/>
        </authorList>
    </citation>
    <scope>IDENTIFICATION</scope>
    <source>
        <tissue evidence="8">Adult</tissue>
    </source>
</reference>
<evidence type="ECO:0000256" key="2">
    <source>
        <dbReference type="ARBA" id="ARBA00023157"/>
    </source>
</evidence>
<protein>
    <submittedName>
        <fullName evidence="8">Serine protease Hayan isoform X2</fullName>
    </submittedName>
</protein>
<dbReference type="GO" id="GO:0006508">
    <property type="term" value="P:proteolysis"/>
    <property type="evidence" value="ECO:0007669"/>
    <property type="project" value="UniProtKB-KW"/>
</dbReference>
<dbReference type="CDD" id="cd00190">
    <property type="entry name" value="Tryp_SPc"/>
    <property type="match status" value="1"/>
</dbReference>
<feature type="chain" id="PRO_5045271852" evidence="5">
    <location>
        <begin position="28"/>
        <end position="453"/>
    </location>
</feature>
<evidence type="ECO:0000313" key="7">
    <source>
        <dbReference type="Proteomes" id="UP001652620"/>
    </source>
</evidence>
<proteinExistence type="inferred from homology"/>
<dbReference type="PROSITE" id="PS00135">
    <property type="entry name" value="TRYPSIN_SER"/>
    <property type="match status" value="1"/>
</dbReference>
<keyword evidence="1 5" id="KW-0732">Signal</keyword>
<dbReference type="InterPro" id="IPR018114">
    <property type="entry name" value="TRYPSIN_HIS"/>
</dbReference>
<dbReference type="InterPro" id="IPR022700">
    <property type="entry name" value="CLIP"/>
</dbReference>
<sequence>MHRIPANKLKEHTRLFIFLILSALSAAKQYDEGDFCDFTGYNGICLSATKCANLPALAHTLGLRREQIGHCGFSMKEEIICCPLPLPLQGKAEGSTKGSEDDRVPAGQVGRRMQEIDISAPNYVRANSPCETRHYNGTCKTKIQCRHLAASLADMRLNDMDVAYCDQEDLICCPNIERPAVRACRAIERNLGPYQGGHVTGGHKVFATEYPFMAHISYDRPDYICGGTLIHERFVLTAAHCVIVREGKAKKVILGVANINDPKEARYRQDIDIKRTIEHEQYSSFSEYFDIALIELAKPVNYSLTVYPTCLHTDQTELPDGTELTTAGWGITENRKTSEHLLAVQVNKLSLSQCNERYAYAIGRAIKHGIDDTQLCALAYGKDSCGGDSGGPLLLSENAAKNTYRVVGIVSFGSKVCGGTLPGVYTRVSKFLDFVEANVWPHGRQSYLHSIYH</sequence>
<dbReference type="PROSITE" id="PS00134">
    <property type="entry name" value="TRYPSIN_HIS"/>
    <property type="match status" value="1"/>
</dbReference>
<dbReference type="SUPFAM" id="SSF50494">
    <property type="entry name" value="Trypsin-like serine proteases"/>
    <property type="match status" value="1"/>
</dbReference>
<dbReference type="InterPro" id="IPR043504">
    <property type="entry name" value="Peptidase_S1_PA_chymotrypsin"/>
</dbReference>
<keyword evidence="4" id="KW-0720">Serine protease</keyword>
<feature type="signal peptide" evidence="5">
    <location>
        <begin position="1"/>
        <end position="27"/>
    </location>
</feature>
<accession>A0ABM3JT26</accession>
<comment type="similarity">
    <text evidence="3">Belongs to the peptidase S1 family. CLIP subfamily.</text>
</comment>
<keyword evidence="2" id="KW-1015">Disulfide bond</keyword>
<dbReference type="InterPro" id="IPR001314">
    <property type="entry name" value="Peptidase_S1A"/>
</dbReference>